<dbReference type="EMBL" id="QEAP01000015">
    <property type="protein sequence ID" value="TPX77742.1"/>
    <property type="molecule type" value="Genomic_DNA"/>
</dbReference>
<dbReference type="SMART" id="SM00248">
    <property type="entry name" value="ANK"/>
    <property type="match status" value="7"/>
</dbReference>
<name>A0A507FN98_9FUNG</name>
<gene>
    <name evidence="3" type="ORF">CcCBS67573_g00967</name>
</gene>
<sequence>MPSSSRLLTLPIELKRQILFELPIDDNLKSIALVCRSEWTQLVLGDIDAATAHLGQLRGDKCLWIHTQETRVYTYLNNLPLSYKCALYAATMRAPEWIGARGFVGDPYLSPMFYKRWKLAPELAMRIVRIWHSREGGFDFTVKKNRPLRWAARSGYVDVVRFLLNLPGVDPCDDDNYAIKCASETGQAEIVSILLLHGCDPSSESNMALQYACEFGHAEVVKILLADPRVDPSSEYFNAFGLACGQNHVPILELLLNDQTRPSMPVQVLNSSLVYAADHGCKDAAEYLLKHPYIDPSFNENEAVTMAAANGHVDVLQLLVLDPRVELTARNLTGAIAVASRNNHEKVLSVLLECLSRPKRVGFRQ</sequence>
<dbReference type="InterPro" id="IPR036770">
    <property type="entry name" value="Ankyrin_rpt-contain_sf"/>
</dbReference>
<protein>
    <submittedName>
        <fullName evidence="3">Uncharacterized protein</fullName>
    </submittedName>
</protein>
<accession>A0A507FN98</accession>
<keyword evidence="1" id="KW-0677">Repeat</keyword>
<evidence type="ECO:0000313" key="4">
    <source>
        <dbReference type="Proteomes" id="UP000320333"/>
    </source>
</evidence>
<comment type="caution">
    <text evidence="3">The sequence shown here is derived from an EMBL/GenBank/DDBJ whole genome shotgun (WGS) entry which is preliminary data.</text>
</comment>
<dbReference type="STRING" id="246404.A0A507FN98"/>
<dbReference type="AlphaFoldDB" id="A0A507FN98"/>
<keyword evidence="2" id="KW-0040">ANK repeat</keyword>
<dbReference type="SUPFAM" id="SSF48403">
    <property type="entry name" value="Ankyrin repeat"/>
    <property type="match status" value="1"/>
</dbReference>
<keyword evidence="4" id="KW-1185">Reference proteome</keyword>
<proteinExistence type="predicted"/>
<dbReference type="Pfam" id="PF12796">
    <property type="entry name" value="Ank_2"/>
    <property type="match status" value="2"/>
</dbReference>
<evidence type="ECO:0000256" key="1">
    <source>
        <dbReference type="ARBA" id="ARBA00022737"/>
    </source>
</evidence>
<dbReference type="PANTHER" id="PTHR24198">
    <property type="entry name" value="ANKYRIN REPEAT AND PROTEIN KINASE DOMAIN-CONTAINING PROTEIN"/>
    <property type="match status" value="1"/>
</dbReference>
<dbReference type="PANTHER" id="PTHR24198:SF165">
    <property type="entry name" value="ANKYRIN REPEAT-CONTAINING PROTEIN-RELATED"/>
    <property type="match status" value="1"/>
</dbReference>
<dbReference type="Gene3D" id="1.25.40.20">
    <property type="entry name" value="Ankyrin repeat-containing domain"/>
    <property type="match status" value="1"/>
</dbReference>
<evidence type="ECO:0000313" key="3">
    <source>
        <dbReference type="EMBL" id="TPX77742.1"/>
    </source>
</evidence>
<evidence type="ECO:0000256" key="2">
    <source>
        <dbReference type="ARBA" id="ARBA00023043"/>
    </source>
</evidence>
<dbReference type="Proteomes" id="UP000320333">
    <property type="component" value="Unassembled WGS sequence"/>
</dbReference>
<dbReference type="InterPro" id="IPR002110">
    <property type="entry name" value="Ankyrin_rpt"/>
</dbReference>
<dbReference type="OrthoDB" id="2110074at2759"/>
<reference evidence="3 4" key="1">
    <citation type="journal article" date="2019" name="Sci. Rep.">
        <title>Comparative genomics of chytrid fungi reveal insights into the obligate biotrophic and pathogenic lifestyle of Synchytrium endobioticum.</title>
        <authorList>
            <person name="van de Vossenberg B.T.L.H."/>
            <person name="Warris S."/>
            <person name="Nguyen H.D.T."/>
            <person name="van Gent-Pelzer M.P.E."/>
            <person name="Joly D.L."/>
            <person name="van de Geest H.C."/>
            <person name="Bonants P.J.M."/>
            <person name="Smith D.S."/>
            <person name="Levesque C.A."/>
            <person name="van der Lee T.A.J."/>
        </authorList>
    </citation>
    <scope>NUCLEOTIDE SEQUENCE [LARGE SCALE GENOMIC DNA]</scope>
    <source>
        <strain evidence="3 4">CBS 675.73</strain>
    </source>
</reference>
<organism evidence="3 4">
    <name type="scientific">Chytriomyces confervae</name>
    <dbReference type="NCBI Taxonomy" id="246404"/>
    <lineage>
        <taxon>Eukaryota</taxon>
        <taxon>Fungi</taxon>
        <taxon>Fungi incertae sedis</taxon>
        <taxon>Chytridiomycota</taxon>
        <taxon>Chytridiomycota incertae sedis</taxon>
        <taxon>Chytridiomycetes</taxon>
        <taxon>Chytridiales</taxon>
        <taxon>Chytriomycetaceae</taxon>
        <taxon>Chytriomyces</taxon>
    </lineage>
</organism>